<keyword evidence="4" id="KW-0732">Signal</keyword>
<sequence length="404" mass="46472">MERLFYGIASLFFILSVDSLDERICSPIHSTATEWYLDCSNRNLSALPKFADHPVVNLVLRNNSFDSSIALGDWKSLKYVDLSWNDLIDIENHTFAGIDELEKLNVSYCSLQRITSQHLRGRTLIKLLDLSGNPLLPRSKDFLAVVNGSLDRGTHSIHLSRMQLRDFEIPPDLFFNAKHLSYLDLSDNILVELPRFPPSLSVLDISDNFFTILKKGPFQNSTGLTYLIAHDNKELVEIDEDAFRHMENLFKISLAGNKKLEFIPNDVFFHNHNLRHVSLVGCNFKTLSPYLEPQFLRLQILELQGNPWKCDQSMRWLAGLNSTTKGLSHVRCADGTLFEEFFTVTKWNMWVILINLLVGMVFLFFVIGFWFVYDLEKRRKQANPYWRLGKGASTLTPVYVSTVV</sequence>
<dbReference type="Gene3D" id="3.80.10.10">
    <property type="entry name" value="Ribonuclease Inhibitor"/>
    <property type="match status" value="2"/>
</dbReference>
<evidence type="ECO:0000256" key="1">
    <source>
        <dbReference type="ARBA" id="ARBA00022614"/>
    </source>
</evidence>
<gene>
    <name evidence="5" type="ORF">NTJ_06598</name>
</gene>
<dbReference type="EMBL" id="AP028912">
    <property type="protein sequence ID" value="BES93789.1"/>
    <property type="molecule type" value="Genomic_DNA"/>
</dbReference>
<evidence type="ECO:0000256" key="3">
    <source>
        <dbReference type="SAM" id="Phobius"/>
    </source>
</evidence>
<dbReference type="PANTHER" id="PTHR24366">
    <property type="entry name" value="IG(IMMUNOGLOBULIN) AND LRR(LEUCINE RICH REPEAT) DOMAINS"/>
    <property type="match status" value="1"/>
</dbReference>
<protein>
    <submittedName>
        <fullName evidence="5">Leucine Rich Repeat</fullName>
    </submittedName>
</protein>
<accession>A0ABN7ANI1</accession>
<keyword evidence="3" id="KW-1133">Transmembrane helix</keyword>
<feature type="chain" id="PRO_5046097979" evidence="4">
    <location>
        <begin position="20"/>
        <end position="404"/>
    </location>
</feature>
<name>A0ABN7ANI1_9HEMI</name>
<keyword evidence="2" id="KW-0677">Repeat</keyword>
<keyword evidence="1" id="KW-0433">Leucine-rich repeat</keyword>
<evidence type="ECO:0000313" key="6">
    <source>
        <dbReference type="Proteomes" id="UP001307889"/>
    </source>
</evidence>
<keyword evidence="3" id="KW-0812">Transmembrane</keyword>
<dbReference type="InterPro" id="IPR032675">
    <property type="entry name" value="LRR_dom_sf"/>
</dbReference>
<evidence type="ECO:0000256" key="4">
    <source>
        <dbReference type="SAM" id="SignalP"/>
    </source>
</evidence>
<feature type="signal peptide" evidence="4">
    <location>
        <begin position="1"/>
        <end position="19"/>
    </location>
</feature>
<dbReference type="SUPFAM" id="SSF52058">
    <property type="entry name" value="L domain-like"/>
    <property type="match status" value="1"/>
</dbReference>
<feature type="transmembrane region" description="Helical" evidence="3">
    <location>
        <begin position="347"/>
        <end position="373"/>
    </location>
</feature>
<dbReference type="PANTHER" id="PTHR24366:SF96">
    <property type="entry name" value="LEUCINE RICH REPEAT CONTAINING 53"/>
    <property type="match status" value="1"/>
</dbReference>
<organism evidence="5 6">
    <name type="scientific">Nesidiocoris tenuis</name>
    <dbReference type="NCBI Taxonomy" id="355587"/>
    <lineage>
        <taxon>Eukaryota</taxon>
        <taxon>Metazoa</taxon>
        <taxon>Ecdysozoa</taxon>
        <taxon>Arthropoda</taxon>
        <taxon>Hexapoda</taxon>
        <taxon>Insecta</taxon>
        <taxon>Pterygota</taxon>
        <taxon>Neoptera</taxon>
        <taxon>Paraneoptera</taxon>
        <taxon>Hemiptera</taxon>
        <taxon>Heteroptera</taxon>
        <taxon>Panheteroptera</taxon>
        <taxon>Cimicomorpha</taxon>
        <taxon>Miridae</taxon>
        <taxon>Dicyphina</taxon>
        <taxon>Nesidiocoris</taxon>
    </lineage>
</organism>
<keyword evidence="6" id="KW-1185">Reference proteome</keyword>
<dbReference type="InterPro" id="IPR001611">
    <property type="entry name" value="Leu-rich_rpt"/>
</dbReference>
<dbReference type="PROSITE" id="PS51450">
    <property type="entry name" value="LRR"/>
    <property type="match status" value="1"/>
</dbReference>
<evidence type="ECO:0000313" key="5">
    <source>
        <dbReference type="EMBL" id="BES93789.1"/>
    </source>
</evidence>
<dbReference type="Proteomes" id="UP001307889">
    <property type="component" value="Chromosome 4"/>
</dbReference>
<evidence type="ECO:0000256" key="2">
    <source>
        <dbReference type="ARBA" id="ARBA00022737"/>
    </source>
</evidence>
<reference evidence="5 6" key="1">
    <citation type="submission" date="2023-09" db="EMBL/GenBank/DDBJ databases">
        <title>Nesidiocoris tenuis whole genome shotgun sequence.</title>
        <authorList>
            <person name="Shibata T."/>
            <person name="Shimoda M."/>
            <person name="Kobayashi T."/>
            <person name="Uehara T."/>
        </authorList>
    </citation>
    <scope>NUCLEOTIDE SEQUENCE [LARGE SCALE GENOMIC DNA]</scope>
    <source>
        <strain evidence="5 6">Japan</strain>
    </source>
</reference>
<keyword evidence="3" id="KW-0472">Membrane</keyword>
<dbReference type="Pfam" id="PF13855">
    <property type="entry name" value="LRR_8"/>
    <property type="match status" value="2"/>
</dbReference>
<proteinExistence type="predicted"/>